<dbReference type="InterPro" id="IPR043136">
    <property type="entry name" value="B30.2/SPRY_sf"/>
</dbReference>
<name>A0A914H6R3_GLORO</name>
<evidence type="ECO:0000313" key="4">
    <source>
        <dbReference type="Proteomes" id="UP000887572"/>
    </source>
</evidence>
<sequence>MPTFLFLAAIYLLVAASTLLVTDASPPPNTNTKLGKGPSSSGKAEPNTDASPQTNTKLIPGNAETNAGLTPDNQWAPCPPSPARFITRPLHEPLIVQFIEGQLVNRTVLAVGPIPKINSGIFFFEVEILAKGSIVSIGLCTDKKQFLLKFGPASIGDVIGCGLNLAKKTKFYTLNKRRLEFTDSFVHSAADNWYPCVSLKNITDKIEANFGSKEFKFNLANERK</sequence>
<dbReference type="SUPFAM" id="SSF49899">
    <property type="entry name" value="Concanavalin A-like lectins/glucanases"/>
    <property type="match status" value="1"/>
</dbReference>
<keyword evidence="4" id="KW-1185">Reference proteome</keyword>
<dbReference type="InterPro" id="IPR044736">
    <property type="entry name" value="Gid1/RanBPM/SPLA_SPRY"/>
</dbReference>
<dbReference type="InterPro" id="IPR013320">
    <property type="entry name" value="ConA-like_dom_sf"/>
</dbReference>
<feature type="chain" id="PRO_5036998588" evidence="2">
    <location>
        <begin position="25"/>
        <end position="224"/>
    </location>
</feature>
<organism evidence="4 5">
    <name type="scientific">Globodera rostochiensis</name>
    <name type="common">Golden nematode worm</name>
    <name type="synonym">Heterodera rostochiensis</name>
    <dbReference type="NCBI Taxonomy" id="31243"/>
    <lineage>
        <taxon>Eukaryota</taxon>
        <taxon>Metazoa</taxon>
        <taxon>Ecdysozoa</taxon>
        <taxon>Nematoda</taxon>
        <taxon>Chromadorea</taxon>
        <taxon>Rhabditida</taxon>
        <taxon>Tylenchina</taxon>
        <taxon>Tylenchomorpha</taxon>
        <taxon>Tylenchoidea</taxon>
        <taxon>Heteroderidae</taxon>
        <taxon>Heteroderinae</taxon>
        <taxon>Globodera</taxon>
    </lineage>
</organism>
<evidence type="ECO:0000256" key="2">
    <source>
        <dbReference type="SAM" id="SignalP"/>
    </source>
</evidence>
<dbReference type="WBParaSite" id="Gr19_v10_g14332.t1">
    <property type="protein sequence ID" value="Gr19_v10_g14332.t1"/>
    <property type="gene ID" value="Gr19_v10_g14332"/>
</dbReference>
<dbReference type="InterPro" id="IPR003877">
    <property type="entry name" value="SPRY_dom"/>
</dbReference>
<dbReference type="Pfam" id="PF00622">
    <property type="entry name" value="SPRY"/>
    <property type="match status" value="1"/>
</dbReference>
<proteinExistence type="predicted"/>
<feature type="signal peptide" evidence="2">
    <location>
        <begin position="1"/>
        <end position="24"/>
    </location>
</feature>
<reference evidence="5" key="1">
    <citation type="submission" date="2022-11" db="UniProtKB">
        <authorList>
            <consortium name="WormBaseParasite"/>
        </authorList>
    </citation>
    <scope>IDENTIFICATION</scope>
</reference>
<accession>A0A914H6R3</accession>
<evidence type="ECO:0000313" key="5">
    <source>
        <dbReference type="WBParaSite" id="Gr19_v10_g14332.t1"/>
    </source>
</evidence>
<evidence type="ECO:0000259" key="3">
    <source>
        <dbReference type="Pfam" id="PF00622"/>
    </source>
</evidence>
<feature type="compositionally biased region" description="Polar residues" evidence="1">
    <location>
        <begin position="30"/>
        <end position="73"/>
    </location>
</feature>
<dbReference type="CDD" id="cd12885">
    <property type="entry name" value="SPRY_RanBP_like"/>
    <property type="match status" value="1"/>
</dbReference>
<protein>
    <submittedName>
        <fullName evidence="5">SPRY domain-containing protein</fullName>
    </submittedName>
</protein>
<dbReference type="Proteomes" id="UP000887572">
    <property type="component" value="Unplaced"/>
</dbReference>
<evidence type="ECO:0000256" key="1">
    <source>
        <dbReference type="SAM" id="MobiDB-lite"/>
    </source>
</evidence>
<feature type="region of interest" description="Disordered" evidence="1">
    <location>
        <begin position="24"/>
        <end position="74"/>
    </location>
</feature>
<feature type="domain" description="SPRY" evidence="3">
    <location>
        <begin position="153"/>
        <end position="212"/>
    </location>
</feature>
<keyword evidence="2" id="KW-0732">Signal</keyword>
<dbReference type="Gene3D" id="2.60.120.920">
    <property type="match status" value="1"/>
</dbReference>
<dbReference type="AlphaFoldDB" id="A0A914H6R3"/>